<feature type="compositionally biased region" description="Acidic residues" evidence="1">
    <location>
        <begin position="167"/>
        <end position="182"/>
    </location>
</feature>
<evidence type="ECO:0000313" key="3">
    <source>
        <dbReference type="Proteomes" id="UP000053097"/>
    </source>
</evidence>
<reference evidence="2 3" key="1">
    <citation type="journal article" date="2014" name="Curr. Biol.">
        <title>The genome of the clonal raider ant Cerapachys biroi.</title>
        <authorList>
            <person name="Oxley P.R."/>
            <person name="Ji L."/>
            <person name="Fetter-Pruneda I."/>
            <person name="McKenzie S.K."/>
            <person name="Li C."/>
            <person name="Hu H."/>
            <person name="Zhang G."/>
            <person name="Kronauer D.J."/>
        </authorList>
    </citation>
    <scope>NUCLEOTIDE SEQUENCE [LARGE SCALE GENOMIC DNA]</scope>
</reference>
<feature type="compositionally biased region" description="Basic residues" evidence="1">
    <location>
        <begin position="282"/>
        <end position="295"/>
    </location>
</feature>
<name>A0A026WA91_OOCBI</name>
<feature type="region of interest" description="Disordered" evidence="1">
    <location>
        <begin position="51"/>
        <end position="81"/>
    </location>
</feature>
<feature type="compositionally biased region" description="Acidic residues" evidence="1">
    <location>
        <begin position="197"/>
        <end position="211"/>
    </location>
</feature>
<feature type="region of interest" description="Disordered" evidence="1">
    <location>
        <begin position="130"/>
        <end position="295"/>
    </location>
</feature>
<accession>A0A026WA91</accession>
<organism evidence="2 3">
    <name type="scientific">Ooceraea biroi</name>
    <name type="common">Clonal raider ant</name>
    <name type="synonym">Cerapachys biroi</name>
    <dbReference type="NCBI Taxonomy" id="2015173"/>
    <lineage>
        <taxon>Eukaryota</taxon>
        <taxon>Metazoa</taxon>
        <taxon>Ecdysozoa</taxon>
        <taxon>Arthropoda</taxon>
        <taxon>Hexapoda</taxon>
        <taxon>Insecta</taxon>
        <taxon>Pterygota</taxon>
        <taxon>Neoptera</taxon>
        <taxon>Endopterygota</taxon>
        <taxon>Hymenoptera</taxon>
        <taxon>Apocrita</taxon>
        <taxon>Aculeata</taxon>
        <taxon>Formicoidea</taxon>
        <taxon>Formicidae</taxon>
        <taxon>Dorylinae</taxon>
        <taxon>Ooceraea</taxon>
    </lineage>
</organism>
<evidence type="ECO:0000313" key="2">
    <source>
        <dbReference type="EMBL" id="EZA52566.1"/>
    </source>
</evidence>
<keyword evidence="3" id="KW-1185">Reference proteome</keyword>
<feature type="compositionally biased region" description="Low complexity" evidence="1">
    <location>
        <begin position="267"/>
        <end position="281"/>
    </location>
</feature>
<gene>
    <name evidence="2" type="ORF">X777_08049</name>
</gene>
<dbReference type="Proteomes" id="UP000053097">
    <property type="component" value="Unassembled WGS sequence"/>
</dbReference>
<sequence length="295" mass="32065">MFHFEQQQYPSCFGIGSAAAHSAFCTQVRRDRRGFVVSLHRDAMGEDLRATDGHTHTHTQPVERRREAGRQGGKGIECARQDAPPATDCTLVVFRAQACTCVVRFRTLTLSRYLGGVAWSSSLRGYIPTSPPLPPLPPPPATPTPTPPSARHPSDACGGAPRRRNDDDGDDDDDDDNDDDDDKIPTAIAATTTSVAPDDDDDDEDDNDDDGDFGRFCRRVTSRVTSHPAARTLARRQGGRWECKKEEEEAQEDDDEGDNGDDDDAADGGAQAAEGVDIHAGTRGRRTRPARAHTS</sequence>
<dbReference type="AlphaFoldDB" id="A0A026WA91"/>
<feature type="compositionally biased region" description="Pro residues" evidence="1">
    <location>
        <begin position="130"/>
        <end position="150"/>
    </location>
</feature>
<protein>
    <submittedName>
        <fullName evidence="2">Uncharacterized protein</fullName>
    </submittedName>
</protein>
<feature type="compositionally biased region" description="Acidic residues" evidence="1">
    <location>
        <begin position="248"/>
        <end position="266"/>
    </location>
</feature>
<feature type="compositionally biased region" description="Basic and acidic residues" evidence="1">
    <location>
        <begin position="51"/>
        <end position="69"/>
    </location>
</feature>
<proteinExistence type="predicted"/>
<evidence type="ECO:0000256" key="1">
    <source>
        <dbReference type="SAM" id="MobiDB-lite"/>
    </source>
</evidence>
<dbReference type="EMBL" id="KK107323">
    <property type="protein sequence ID" value="EZA52566.1"/>
    <property type="molecule type" value="Genomic_DNA"/>
</dbReference>